<dbReference type="Gene3D" id="1.25.40.20">
    <property type="entry name" value="Ankyrin repeat-containing domain"/>
    <property type="match status" value="1"/>
</dbReference>
<dbReference type="InterPro" id="IPR036770">
    <property type="entry name" value="Ankyrin_rpt-contain_sf"/>
</dbReference>
<dbReference type="Proteomes" id="UP000242638">
    <property type="component" value="Unassembled WGS sequence"/>
</dbReference>
<dbReference type="Ensembl" id="ENSPRET00000000044.1">
    <property type="protein sequence ID" value="ENSPREP00000000020.1"/>
    <property type="gene ID" value="ENSPREG00000000043.1"/>
</dbReference>
<dbReference type="PANTHER" id="PTHR20923">
    <property type="entry name" value="BAT4 PROTEIN-RELATED"/>
    <property type="match status" value="1"/>
</dbReference>
<organism evidence="2 3">
    <name type="scientific">Poecilia reticulata</name>
    <name type="common">Guppy</name>
    <name type="synonym">Acanthophacelus reticulatus</name>
    <dbReference type="NCBI Taxonomy" id="8081"/>
    <lineage>
        <taxon>Eukaryota</taxon>
        <taxon>Metazoa</taxon>
        <taxon>Chordata</taxon>
        <taxon>Craniata</taxon>
        <taxon>Vertebrata</taxon>
        <taxon>Euteleostomi</taxon>
        <taxon>Actinopterygii</taxon>
        <taxon>Neopterygii</taxon>
        <taxon>Teleostei</taxon>
        <taxon>Neoteleostei</taxon>
        <taxon>Acanthomorphata</taxon>
        <taxon>Ovalentaria</taxon>
        <taxon>Atherinomorphae</taxon>
        <taxon>Cyprinodontiformes</taxon>
        <taxon>Poeciliidae</taxon>
        <taxon>Poeciliinae</taxon>
        <taxon>Poecilia</taxon>
    </lineage>
</organism>
<dbReference type="Bgee" id="ENSPREG00000000043">
    <property type="expression patterns" value="Expressed in caudal fin and 1 other cell type or tissue"/>
</dbReference>
<sequence>MAALGFIPANDHDAFSFGTEQTSTNKSSKISGEEVKRFYEDLIKDDKSQKDQSVRATHRNNRDRGSDRRMRRRVRRSERAQELQGLRLLRCAHQGDIPGLKELISKGVDINFQDSYLWTAVMCASWSGQKAAVRLLLMHGAAWVGVVDTRGKDAQDLASEGIFICLCQPVGVHDILISQLNKLRTTSTFVTLVSALCICCRICSNLHT</sequence>
<evidence type="ECO:0000313" key="2">
    <source>
        <dbReference type="Ensembl" id="ENSPREP00000000020.1"/>
    </source>
</evidence>
<dbReference type="GeneTree" id="ENSGT00390000003292"/>
<feature type="region of interest" description="Disordered" evidence="1">
    <location>
        <begin position="47"/>
        <end position="76"/>
    </location>
</feature>
<dbReference type="Pfam" id="PF13637">
    <property type="entry name" value="Ank_4"/>
    <property type="match status" value="1"/>
</dbReference>
<keyword evidence="3" id="KW-1185">Reference proteome</keyword>
<reference evidence="2" key="3">
    <citation type="submission" date="2025-09" db="UniProtKB">
        <authorList>
            <consortium name="Ensembl"/>
        </authorList>
    </citation>
    <scope>IDENTIFICATION</scope>
    <source>
        <strain evidence="2">Guanapo</strain>
    </source>
</reference>
<accession>A0A3P9MS27</accession>
<proteinExistence type="predicted"/>
<dbReference type="AlphaFoldDB" id="A0A3P9MS27"/>
<dbReference type="InterPro" id="IPR039146">
    <property type="entry name" value="GPANK1"/>
</dbReference>
<evidence type="ECO:0000313" key="3">
    <source>
        <dbReference type="Proteomes" id="UP000242638"/>
    </source>
</evidence>
<dbReference type="SUPFAM" id="SSF48403">
    <property type="entry name" value="Ankyrin repeat"/>
    <property type="match status" value="1"/>
</dbReference>
<dbReference type="PANTHER" id="PTHR20923:SF1">
    <property type="entry name" value="G PATCH DOMAIN AND ANKYRIN REPEAT-CONTAINING PROTEIN 1"/>
    <property type="match status" value="1"/>
</dbReference>
<evidence type="ECO:0000256" key="1">
    <source>
        <dbReference type="SAM" id="MobiDB-lite"/>
    </source>
</evidence>
<protein>
    <submittedName>
        <fullName evidence="2">Uncharacterized protein</fullName>
    </submittedName>
</protein>
<reference evidence="2" key="2">
    <citation type="submission" date="2025-08" db="UniProtKB">
        <authorList>
            <consortium name="Ensembl"/>
        </authorList>
    </citation>
    <scope>IDENTIFICATION</scope>
    <source>
        <strain evidence="2">Guanapo</strain>
    </source>
</reference>
<dbReference type="InterPro" id="IPR002110">
    <property type="entry name" value="Ankyrin_rpt"/>
</dbReference>
<name>A0A3P9MS27_POERE</name>
<reference evidence="3" key="1">
    <citation type="submission" date="2013-11" db="EMBL/GenBank/DDBJ databases">
        <title>The genomic landscape of the Guanapo guppy.</title>
        <authorList>
            <person name="Kuenstner A."/>
            <person name="Dreyer C."/>
        </authorList>
    </citation>
    <scope>NUCLEOTIDE SEQUENCE</scope>
    <source>
        <strain evidence="3">Guanapo</strain>
    </source>
</reference>